<evidence type="ECO:0008006" key="7">
    <source>
        <dbReference type="Google" id="ProtNLM"/>
    </source>
</evidence>
<proteinExistence type="inferred from homology"/>
<dbReference type="AlphaFoldDB" id="A0A1Z3N7U7"/>
<evidence type="ECO:0000256" key="3">
    <source>
        <dbReference type="ARBA" id="ARBA00022801"/>
    </source>
</evidence>
<dbReference type="PROSITE" id="PS51257">
    <property type="entry name" value="PROKAR_LIPOPROTEIN"/>
    <property type="match status" value="1"/>
</dbReference>
<evidence type="ECO:0000256" key="2">
    <source>
        <dbReference type="ARBA" id="ARBA00022670"/>
    </source>
</evidence>
<dbReference type="Gene3D" id="3.40.50.880">
    <property type="match status" value="1"/>
</dbReference>
<gene>
    <name evidence="5" type="ORF">B9G79_07865</name>
</gene>
<keyword evidence="2" id="KW-0645">Protease</keyword>
<evidence type="ECO:0000313" key="5">
    <source>
        <dbReference type="EMBL" id="ASD63491.1"/>
    </source>
</evidence>
<protein>
    <recommendedName>
        <fullName evidence="7">Peptidase E</fullName>
    </recommendedName>
</protein>
<keyword evidence="3" id="KW-0378">Hydrolase</keyword>
<comment type="similarity">
    <text evidence="1">Belongs to the peptidase S51 family.</text>
</comment>
<dbReference type="RefSeq" id="WP_088565027.1">
    <property type="nucleotide sequence ID" value="NZ_CP020946.1"/>
</dbReference>
<dbReference type="GO" id="GO:0008236">
    <property type="term" value="F:serine-type peptidase activity"/>
    <property type="evidence" value="ECO:0007669"/>
    <property type="project" value="UniProtKB-KW"/>
</dbReference>
<dbReference type="InterPro" id="IPR005320">
    <property type="entry name" value="Peptidase_S51"/>
</dbReference>
<accession>A0A1Z3N7U7</accession>
<organism evidence="5 6">
    <name type="scientific">Bdellovibrio bacteriovorus</name>
    <dbReference type="NCBI Taxonomy" id="959"/>
    <lineage>
        <taxon>Bacteria</taxon>
        <taxon>Pseudomonadati</taxon>
        <taxon>Bdellovibrionota</taxon>
        <taxon>Bdellovibrionia</taxon>
        <taxon>Bdellovibrionales</taxon>
        <taxon>Pseudobdellovibrionaceae</taxon>
        <taxon>Bdellovibrio</taxon>
    </lineage>
</organism>
<dbReference type="Pfam" id="PF03575">
    <property type="entry name" value="Peptidase_S51"/>
    <property type="match status" value="1"/>
</dbReference>
<evidence type="ECO:0000256" key="1">
    <source>
        <dbReference type="ARBA" id="ARBA00006534"/>
    </source>
</evidence>
<sequence>MNKSGLDTLLPNLLQTSDLVYGGFSAGACVLSPTLKGIHLADEPEKIPATELQWEGLGLIDFCIAPHYRSNHPESPAMENVVAYYKTHNIKYKTLHDGEAIRINQGKTELVGHPTP</sequence>
<evidence type="ECO:0000256" key="4">
    <source>
        <dbReference type="ARBA" id="ARBA00022825"/>
    </source>
</evidence>
<evidence type="ECO:0000313" key="6">
    <source>
        <dbReference type="Proteomes" id="UP000197003"/>
    </source>
</evidence>
<dbReference type="OrthoDB" id="3373764at2"/>
<dbReference type="EMBL" id="CP020946">
    <property type="protein sequence ID" value="ASD63491.1"/>
    <property type="molecule type" value="Genomic_DNA"/>
</dbReference>
<dbReference type="GO" id="GO:0006508">
    <property type="term" value="P:proteolysis"/>
    <property type="evidence" value="ECO:0007669"/>
    <property type="project" value="UniProtKB-KW"/>
</dbReference>
<keyword evidence="4" id="KW-0720">Serine protease</keyword>
<name>A0A1Z3N7U7_BDEBC</name>
<dbReference type="Proteomes" id="UP000197003">
    <property type="component" value="Chromosome"/>
</dbReference>
<reference evidence="5 6" key="1">
    <citation type="submission" date="2017-04" db="EMBL/GenBank/DDBJ databases">
        <title>Whole genome sequence of Bdellovibrio bacteriovorus strain SSB218315.</title>
        <authorList>
            <person name="Oyedara O."/>
            <person name="Rodriguez-Perez M.A."/>
        </authorList>
    </citation>
    <scope>NUCLEOTIDE SEQUENCE [LARGE SCALE GENOMIC DNA]</scope>
    <source>
        <strain evidence="5 6">SSB218315</strain>
    </source>
</reference>
<dbReference type="InterPro" id="IPR029062">
    <property type="entry name" value="Class_I_gatase-like"/>
</dbReference>